<dbReference type="EMBL" id="QGTS01000010">
    <property type="protein sequence ID" value="PWW06767.1"/>
    <property type="molecule type" value="Genomic_DNA"/>
</dbReference>
<sequence>MNSQHTGYIIGAYPCAPSFHYKNENDEASFWRKLADSTDIRGLEQPCLEELHPFGDDWLLNHIPGDWEIVVTAIMGTMQQRASQPGFGLASADETQRQACLNWYRHLYQKINRINDSAAKKRVIALEIHAAPLATASVEHSTAAFNASLDELTRWDWSCDLVLEHCDAMNGVQPGKGFLPLENVLDTVRGRNIRVALNWARSVIERRDTEEPLRHLQQVLSQHKLAGLMFSGTTESGPYGEWGDLHAPFAPFPGSEAGCHESLMTVEQARKWLHAVPDNNLSFLGIKLLEINASADVSHRVAILHDGIRALNLAKT</sequence>
<dbReference type="OrthoDB" id="7307665at2"/>
<dbReference type="AlphaFoldDB" id="A0A317PVJ3"/>
<dbReference type="Proteomes" id="UP000246744">
    <property type="component" value="Unassembled WGS sequence"/>
</dbReference>
<dbReference type="RefSeq" id="WP_110027007.1">
    <property type="nucleotide sequence ID" value="NZ_QGTS01000010.1"/>
</dbReference>
<gene>
    <name evidence="1" type="ORF">DES37_110173</name>
</gene>
<keyword evidence="2" id="KW-1185">Reference proteome</keyword>
<reference evidence="1 2" key="1">
    <citation type="submission" date="2018-05" db="EMBL/GenBank/DDBJ databases">
        <title>Genomic Encyclopedia of Type Strains, Phase IV (KMG-IV): sequencing the most valuable type-strain genomes for metagenomic binning, comparative biology and taxonomic classification.</title>
        <authorList>
            <person name="Goeker M."/>
        </authorList>
    </citation>
    <scope>NUCLEOTIDE SEQUENCE [LARGE SCALE GENOMIC DNA]</scope>
    <source>
        <strain evidence="1 2">DSM 19579</strain>
    </source>
</reference>
<accession>A0A317PVJ3</accession>
<evidence type="ECO:0000313" key="2">
    <source>
        <dbReference type="Proteomes" id="UP000246744"/>
    </source>
</evidence>
<evidence type="ECO:0000313" key="1">
    <source>
        <dbReference type="EMBL" id="PWW06767.1"/>
    </source>
</evidence>
<proteinExistence type="predicted"/>
<protein>
    <submittedName>
        <fullName evidence="1">Uncharacterized protein DUF4862</fullName>
    </submittedName>
</protein>
<name>A0A317PVJ3_9ENTR</name>
<dbReference type="InterPro" id="IPR032344">
    <property type="entry name" value="DUF4862"/>
</dbReference>
<dbReference type="Pfam" id="PF16154">
    <property type="entry name" value="DUF4862"/>
    <property type="match status" value="1"/>
</dbReference>
<organism evidence="1 2">
    <name type="scientific">Mangrovibacter plantisponsor</name>
    <dbReference type="NCBI Taxonomy" id="451513"/>
    <lineage>
        <taxon>Bacteria</taxon>
        <taxon>Pseudomonadati</taxon>
        <taxon>Pseudomonadota</taxon>
        <taxon>Gammaproteobacteria</taxon>
        <taxon>Enterobacterales</taxon>
        <taxon>Enterobacteriaceae</taxon>
        <taxon>Mangrovibacter</taxon>
    </lineage>
</organism>
<comment type="caution">
    <text evidence="1">The sequence shown here is derived from an EMBL/GenBank/DDBJ whole genome shotgun (WGS) entry which is preliminary data.</text>
</comment>